<organism evidence="2 3">
    <name type="scientific">Kineobactrum sediminis</name>
    <dbReference type="NCBI Taxonomy" id="1905677"/>
    <lineage>
        <taxon>Bacteria</taxon>
        <taxon>Pseudomonadati</taxon>
        <taxon>Pseudomonadota</taxon>
        <taxon>Gammaproteobacteria</taxon>
        <taxon>Cellvibrionales</taxon>
        <taxon>Halieaceae</taxon>
        <taxon>Kineobactrum</taxon>
    </lineage>
</organism>
<evidence type="ECO:0000256" key="1">
    <source>
        <dbReference type="SAM" id="Phobius"/>
    </source>
</evidence>
<keyword evidence="3" id="KW-1185">Reference proteome</keyword>
<accession>A0A2N5Y327</accession>
<protein>
    <submittedName>
        <fullName evidence="2">Sodium:proton antiporter</fullName>
    </submittedName>
</protein>
<dbReference type="Proteomes" id="UP000234845">
    <property type="component" value="Unassembled WGS sequence"/>
</dbReference>
<dbReference type="AlphaFoldDB" id="A0A2N5Y327"/>
<gene>
    <name evidence="2" type="ORF">CWI75_09505</name>
</gene>
<dbReference type="GO" id="GO:0015385">
    <property type="term" value="F:sodium:proton antiporter activity"/>
    <property type="evidence" value="ECO:0007669"/>
    <property type="project" value="TreeGrafter"/>
</dbReference>
<evidence type="ECO:0000313" key="3">
    <source>
        <dbReference type="Proteomes" id="UP000234845"/>
    </source>
</evidence>
<sequence length="116" mass="11754">MNGAVEIVSGALVVLGSLFVLAGGIGALRMPDFYTRIHGASLTDSLGPVLVLGGLMLQAGLSLVTIKLAAVLLFLMVTSPTASYALANAALLAGLRPAEMDATTRAGVINQEEDSA</sequence>
<dbReference type="InterPro" id="IPR005133">
    <property type="entry name" value="PhaG_MnhG_YufB"/>
</dbReference>
<keyword evidence="1" id="KW-0812">Transmembrane</keyword>
<dbReference type="RefSeq" id="WP_101521259.1">
    <property type="nucleotide sequence ID" value="NZ_PKLZ01000007.1"/>
</dbReference>
<dbReference type="PANTHER" id="PTHR34703:SF1">
    <property type="entry name" value="ANTIPORTER SUBUNIT MNHG2-RELATED"/>
    <property type="match status" value="1"/>
</dbReference>
<feature type="transmembrane region" description="Helical" evidence="1">
    <location>
        <begin position="7"/>
        <end position="29"/>
    </location>
</feature>
<evidence type="ECO:0000313" key="2">
    <source>
        <dbReference type="EMBL" id="PLW82793.1"/>
    </source>
</evidence>
<dbReference type="EMBL" id="PKLZ01000007">
    <property type="protein sequence ID" value="PLW82793.1"/>
    <property type="molecule type" value="Genomic_DNA"/>
</dbReference>
<keyword evidence="1" id="KW-0472">Membrane</keyword>
<keyword evidence="1" id="KW-1133">Transmembrane helix</keyword>
<dbReference type="NCBIfam" id="TIGR01300">
    <property type="entry name" value="CPA3_mnhG_phaG"/>
    <property type="match status" value="1"/>
</dbReference>
<proteinExistence type="predicted"/>
<feature type="transmembrane region" description="Helical" evidence="1">
    <location>
        <begin position="49"/>
        <end position="75"/>
    </location>
</feature>
<comment type="caution">
    <text evidence="2">The sequence shown here is derived from an EMBL/GenBank/DDBJ whole genome shotgun (WGS) entry which is preliminary data.</text>
</comment>
<dbReference type="Pfam" id="PF03334">
    <property type="entry name" value="PhaG_MnhG_YufB"/>
    <property type="match status" value="1"/>
</dbReference>
<dbReference type="OrthoDB" id="9813804at2"/>
<name>A0A2N5Y327_9GAMM</name>
<reference evidence="3" key="1">
    <citation type="submission" date="2017-11" db="EMBL/GenBank/DDBJ databases">
        <title>The draft genome sequence of Chromatocurvus sp. F02.</title>
        <authorList>
            <person name="Du Z.-J."/>
            <person name="Chang Y.-Q."/>
        </authorList>
    </citation>
    <scope>NUCLEOTIDE SEQUENCE [LARGE SCALE GENOMIC DNA]</scope>
    <source>
        <strain evidence="3">F02</strain>
    </source>
</reference>
<dbReference type="PANTHER" id="PTHR34703">
    <property type="entry name" value="ANTIPORTER SUBUNIT MNHG2-RELATED"/>
    <property type="match status" value="1"/>
</dbReference>